<evidence type="ECO:0000313" key="5">
    <source>
        <dbReference type="EMBL" id="RCJ31965.1"/>
    </source>
</evidence>
<reference evidence="5" key="1">
    <citation type="submission" date="2016-04" db="EMBL/GenBank/DDBJ databases">
        <authorList>
            <person name="Tabuchi Yagui T.R."/>
        </authorList>
    </citation>
    <scope>NUCLEOTIDE SEQUENCE [LARGE SCALE GENOMIC DNA]</scope>
    <source>
        <strain evidence="5">NIES-26</strain>
    </source>
</reference>
<evidence type="ECO:0000256" key="4">
    <source>
        <dbReference type="ARBA" id="ARBA00022803"/>
    </source>
</evidence>
<protein>
    <recommendedName>
        <fullName evidence="2">Tetratricopeptide repeat protein 38</fullName>
    </recommendedName>
</protein>
<dbReference type="Proteomes" id="UP000252107">
    <property type="component" value="Unassembled WGS sequence"/>
</dbReference>
<proteinExistence type="inferred from homology"/>
<dbReference type="CDD" id="cd05804">
    <property type="entry name" value="StaR_like"/>
    <property type="match status" value="1"/>
</dbReference>
<dbReference type="InterPro" id="IPR033891">
    <property type="entry name" value="TTC38"/>
</dbReference>
<dbReference type="PANTHER" id="PTHR16263:SF4">
    <property type="entry name" value="TETRATRICOPEPTIDE REPEAT PROTEIN 38"/>
    <property type="match status" value="1"/>
</dbReference>
<dbReference type="PANTHER" id="PTHR16263">
    <property type="entry name" value="TETRATRICOPEPTIDE REPEAT PROTEIN 38"/>
    <property type="match status" value="1"/>
</dbReference>
<comment type="similarity">
    <text evidence="1">Belongs to the TTC38 family.</text>
</comment>
<dbReference type="Gene3D" id="1.25.40.10">
    <property type="entry name" value="Tetratricopeptide repeat domain"/>
    <property type="match status" value="1"/>
</dbReference>
<organism evidence="5 6">
    <name type="scientific">Nostoc minutum NIES-26</name>
    <dbReference type="NCBI Taxonomy" id="1844469"/>
    <lineage>
        <taxon>Bacteria</taxon>
        <taxon>Bacillati</taxon>
        <taxon>Cyanobacteriota</taxon>
        <taxon>Cyanophyceae</taxon>
        <taxon>Nostocales</taxon>
        <taxon>Nostocaceae</taxon>
        <taxon>Nostoc</taxon>
    </lineage>
</organism>
<evidence type="ECO:0000256" key="1">
    <source>
        <dbReference type="ARBA" id="ARBA00005857"/>
    </source>
</evidence>
<evidence type="ECO:0000313" key="6">
    <source>
        <dbReference type="Proteomes" id="UP000252107"/>
    </source>
</evidence>
<evidence type="ECO:0000256" key="3">
    <source>
        <dbReference type="ARBA" id="ARBA00022737"/>
    </source>
</evidence>
<comment type="caution">
    <text evidence="5">The sequence shown here is derived from an EMBL/GenBank/DDBJ whole genome shotgun (WGS) entry which is preliminary data.</text>
</comment>
<gene>
    <name evidence="5" type="ORF">A6770_19140</name>
</gene>
<dbReference type="SUPFAM" id="SSF48452">
    <property type="entry name" value="TPR-like"/>
    <property type="match status" value="1"/>
</dbReference>
<keyword evidence="4" id="KW-0802">TPR repeat</keyword>
<keyword evidence="3" id="KW-0677">Repeat</keyword>
<sequence length="416" mass="47284">MLKDTQGLVVTTDSAKAIAAINHFIERSLGYGKDAETAILQAITADPTCALAHAYAGAYYLTQESNKAWQQAQPYLQAAQQYLAKITNREQLYVQAILAWANKEIDVAIAFHEEITNLFPHDLISVQQGQYHYFYTGNQEKLLEIAQKVLSSNSEQHYLYGMVAFGLEQCHQLKAAEKMARIAIALNRYDPWAHHAIAHVMETQGRVDEGIAWMESFADTWENCNSMLYTHNWWHIALYYLELGNYQKVLSLYDTHIWERANKQSPKDQVGAISLLLRLELRGVDVGNRWQGISPYLYSRIDEHALPFQDLHYVYALAKAGLHEWVNEMLQSMQHHALSINPFLRRSWLEVAIPAARGMVAHAKGDFNTTVAELKPVLSRLHEVGGSHAQRVLFGQVYQDAVLLAQKQNQIYGMTA</sequence>
<dbReference type="EMBL" id="LXQD01000215">
    <property type="protein sequence ID" value="RCJ31965.1"/>
    <property type="molecule type" value="Genomic_DNA"/>
</dbReference>
<name>A0A367R6D3_9NOSO</name>
<dbReference type="InterPro" id="IPR011990">
    <property type="entry name" value="TPR-like_helical_dom_sf"/>
</dbReference>
<keyword evidence="6" id="KW-1185">Reference proteome</keyword>
<dbReference type="AlphaFoldDB" id="A0A367R6D3"/>
<accession>A0A367R6D3</accession>
<evidence type="ECO:0000256" key="2">
    <source>
        <dbReference type="ARBA" id="ARBA00019992"/>
    </source>
</evidence>